<evidence type="ECO:0000313" key="5">
    <source>
        <dbReference type="EMBL" id="PIQ89577.1"/>
    </source>
</evidence>
<dbReference type="SMART" id="SM00470">
    <property type="entry name" value="ParB"/>
    <property type="match status" value="1"/>
</dbReference>
<evidence type="ECO:0000256" key="3">
    <source>
        <dbReference type="SAM" id="MobiDB-lite"/>
    </source>
</evidence>
<dbReference type="Pfam" id="PF17762">
    <property type="entry name" value="HTH_ParB"/>
    <property type="match status" value="1"/>
</dbReference>
<dbReference type="SUPFAM" id="SSF109709">
    <property type="entry name" value="KorB DNA-binding domain-like"/>
    <property type="match status" value="1"/>
</dbReference>
<dbReference type="GO" id="GO:0005694">
    <property type="term" value="C:chromosome"/>
    <property type="evidence" value="ECO:0007669"/>
    <property type="project" value="TreeGrafter"/>
</dbReference>
<comment type="caution">
    <text evidence="5">The sequence shown here is derived from an EMBL/GenBank/DDBJ whole genome shotgun (WGS) entry which is preliminary data.</text>
</comment>
<dbReference type="Proteomes" id="UP000229641">
    <property type="component" value="Unassembled WGS sequence"/>
</dbReference>
<dbReference type="PANTHER" id="PTHR33375">
    <property type="entry name" value="CHROMOSOME-PARTITIONING PROTEIN PARB-RELATED"/>
    <property type="match status" value="1"/>
</dbReference>
<dbReference type="InterPro" id="IPR050336">
    <property type="entry name" value="Chromosome_partition/occlusion"/>
</dbReference>
<evidence type="ECO:0000256" key="1">
    <source>
        <dbReference type="ARBA" id="ARBA00006295"/>
    </source>
</evidence>
<feature type="compositionally biased region" description="Basic and acidic residues" evidence="3">
    <location>
        <begin position="244"/>
        <end position="260"/>
    </location>
</feature>
<dbReference type="SUPFAM" id="SSF110849">
    <property type="entry name" value="ParB/Sulfiredoxin"/>
    <property type="match status" value="1"/>
</dbReference>
<protein>
    <recommendedName>
        <fullName evidence="4">ParB-like N-terminal domain-containing protein</fullName>
    </recommendedName>
</protein>
<dbReference type="InterPro" id="IPR041468">
    <property type="entry name" value="HTH_ParB/Spo0J"/>
</dbReference>
<dbReference type="GO" id="GO:0007059">
    <property type="term" value="P:chromosome segregation"/>
    <property type="evidence" value="ECO:0007669"/>
    <property type="project" value="UniProtKB-KW"/>
</dbReference>
<evidence type="ECO:0000259" key="4">
    <source>
        <dbReference type="SMART" id="SM00470"/>
    </source>
</evidence>
<feature type="region of interest" description="Disordered" evidence="3">
    <location>
        <begin position="244"/>
        <end position="282"/>
    </location>
</feature>
<keyword evidence="2" id="KW-0159">Chromosome partition</keyword>
<feature type="domain" description="ParB-like N-terminal" evidence="4">
    <location>
        <begin position="1"/>
        <end position="88"/>
    </location>
</feature>
<dbReference type="InterPro" id="IPR004437">
    <property type="entry name" value="ParB/RepB/Spo0J"/>
</dbReference>
<evidence type="ECO:0000313" key="6">
    <source>
        <dbReference type="Proteomes" id="UP000229641"/>
    </source>
</evidence>
<sequence>MTIQLDDIEIKYNPRTQFIGIDELSRSIKELGILQPLTVAKNGNGKYVLLDGQRRFMACKKLGLKDIPVIERNLDEQQQKEVPIATDFFKDKLKLSEKIIGIANLINVEKKVNEQILAKRYGWSVAEVKRLLKLSTLHPEVLKLIDEGTLKVNQGLELSNVKREDVQIKLAHCMTTHSWYGLVEALEEVAFELPFDDVFTYEEAKKDNKIGIVVKDETCGERVFTYDKEYFELKKGEFEEREKKSYAKQEKKSQKNRAEQIELSAQQKKETKEKKKKERTKAKAKLDSTLNIFKDVTLAFLAKKPVKEEIGKLVDKFILQVSMDNCKLILKAFDIPFKASEMQSSDYKNEAKKVIGNLVKTETELIKLILYVDSLSEVYKTTMFDLDGIKKVIVKLAK</sequence>
<organism evidence="5 6">
    <name type="scientific">Candidatus Ghiorseimicrobium undicola</name>
    <dbReference type="NCBI Taxonomy" id="1974746"/>
    <lineage>
        <taxon>Bacteria</taxon>
        <taxon>Pseudomonadati</taxon>
        <taxon>Candidatus Omnitrophota</taxon>
        <taxon>Candidatus Ghiorseimicrobium</taxon>
    </lineage>
</organism>
<evidence type="ECO:0000256" key="2">
    <source>
        <dbReference type="ARBA" id="ARBA00022829"/>
    </source>
</evidence>
<dbReference type="Pfam" id="PF02195">
    <property type="entry name" value="ParB_N"/>
    <property type="match status" value="1"/>
</dbReference>
<dbReference type="GO" id="GO:0003677">
    <property type="term" value="F:DNA binding"/>
    <property type="evidence" value="ECO:0007669"/>
    <property type="project" value="InterPro"/>
</dbReference>
<dbReference type="AlphaFoldDB" id="A0A2H0LYW1"/>
<dbReference type="PANTHER" id="PTHR33375:SF1">
    <property type="entry name" value="CHROMOSOME-PARTITIONING PROTEIN PARB-RELATED"/>
    <property type="match status" value="1"/>
</dbReference>
<dbReference type="EMBL" id="PCWA01000033">
    <property type="protein sequence ID" value="PIQ89577.1"/>
    <property type="molecule type" value="Genomic_DNA"/>
</dbReference>
<dbReference type="InterPro" id="IPR003115">
    <property type="entry name" value="ParB_N"/>
</dbReference>
<dbReference type="NCBIfam" id="TIGR00180">
    <property type="entry name" value="parB_part"/>
    <property type="match status" value="1"/>
</dbReference>
<reference evidence="5 6" key="1">
    <citation type="submission" date="2017-09" db="EMBL/GenBank/DDBJ databases">
        <title>Depth-based differentiation of microbial function through sediment-hosted aquifers and enrichment of novel symbionts in the deep terrestrial subsurface.</title>
        <authorList>
            <person name="Probst A.J."/>
            <person name="Ladd B."/>
            <person name="Jarett J.K."/>
            <person name="Geller-Mcgrath D.E."/>
            <person name="Sieber C.M."/>
            <person name="Emerson J.B."/>
            <person name="Anantharaman K."/>
            <person name="Thomas B.C."/>
            <person name="Malmstrom R."/>
            <person name="Stieglmeier M."/>
            <person name="Klingl A."/>
            <person name="Woyke T."/>
            <person name="Ryan C.M."/>
            <person name="Banfield J.F."/>
        </authorList>
    </citation>
    <scope>NUCLEOTIDE SEQUENCE [LARGE SCALE GENOMIC DNA]</scope>
    <source>
        <strain evidence="5">CG11_big_fil_rev_8_21_14_0_20_42_13</strain>
    </source>
</reference>
<dbReference type="Gene3D" id="3.90.1530.30">
    <property type="match status" value="1"/>
</dbReference>
<dbReference type="Gene3D" id="1.10.10.2830">
    <property type="match status" value="1"/>
</dbReference>
<dbReference type="InterPro" id="IPR036086">
    <property type="entry name" value="ParB/Sulfiredoxin_sf"/>
</dbReference>
<proteinExistence type="inferred from homology"/>
<comment type="similarity">
    <text evidence="1">Belongs to the ParB family.</text>
</comment>
<name>A0A2H0LYW1_9BACT</name>
<accession>A0A2H0LYW1</accession>
<gene>
    <name evidence="5" type="ORF">COV72_02380</name>
</gene>